<organism evidence="2 3">
    <name type="scientific">Olea europaea subsp. europaea</name>
    <dbReference type="NCBI Taxonomy" id="158383"/>
    <lineage>
        <taxon>Eukaryota</taxon>
        <taxon>Viridiplantae</taxon>
        <taxon>Streptophyta</taxon>
        <taxon>Embryophyta</taxon>
        <taxon>Tracheophyta</taxon>
        <taxon>Spermatophyta</taxon>
        <taxon>Magnoliopsida</taxon>
        <taxon>eudicotyledons</taxon>
        <taxon>Gunneridae</taxon>
        <taxon>Pentapetalae</taxon>
        <taxon>asterids</taxon>
        <taxon>lamiids</taxon>
        <taxon>Lamiales</taxon>
        <taxon>Oleaceae</taxon>
        <taxon>Oleeae</taxon>
        <taxon>Olea</taxon>
    </lineage>
</organism>
<proteinExistence type="predicted"/>
<evidence type="ECO:0000256" key="1">
    <source>
        <dbReference type="SAM" id="MobiDB-lite"/>
    </source>
</evidence>
<evidence type="ECO:0000313" key="3">
    <source>
        <dbReference type="Proteomes" id="UP000594638"/>
    </source>
</evidence>
<sequence>MVQFARALSQVQPAKVCGRHEFNVWSSSQLRRDGPSSTEEETEREIFQISGQDYVCRTREKTFLRSSMPRAYRGFRSSWAQKFVDAKEKKENVVTYTVHSFSIAMQIWAFEAMLEIGDRFEPLDSGGHDENSTGKAEKEESSGESSEDDEELGDGEESGGDESGDGNDEDSDDGNSGDSDNEHTRRGHFLPLCIYVLLPCMHRPHLMYDKVHLLERVS</sequence>
<dbReference type="AlphaFoldDB" id="A0A8S0ULR8"/>
<protein>
    <submittedName>
        <fullName evidence="2">Uncharacterized protein</fullName>
    </submittedName>
</protein>
<feature type="compositionally biased region" description="Acidic residues" evidence="1">
    <location>
        <begin position="145"/>
        <end position="175"/>
    </location>
</feature>
<keyword evidence="3" id="KW-1185">Reference proteome</keyword>
<feature type="region of interest" description="Disordered" evidence="1">
    <location>
        <begin position="121"/>
        <end position="183"/>
    </location>
</feature>
<comment type="caution">
    <text evidence="2">The sequence shown here is derived from an EMBL/GenBank/DDBJ whole genome shotgun (WGS) entry which is preliminary data.</text>
</comment>
<gene>
    <name evidence="2" type="ORF">OLEA9_A094947</name>
</gene>
<accession>A0A8S0ULR8</accession>
<dbReference type="OrthoDB" id="1930729at2759"/>
<dbReference type="Proteomes" id="UP000594638">
    <property type="component" value="Unassembled WGS sequence"/>
</dbReference>
<feature type="compositionally biased region" description="Basic and acidic residues" evidence="1">
    <location>
        <begin position="121"/>
        <end position="141"/>
    </location>
</feature>
<dbReference type="Gramene" id="OE9A094947T1">
    <property type="protein sequence ID" value="OE9A094947C1"/>
    <property type="gene ID" value="OE9A094947"/>
</dbReference>
<evidence type="ECO:0000313" key="2">
    <source>
        <dbReference type="EMBL" id="CAA3018737.1"/>
    </source>
</evidence>
<name>A0A8S0ULR8_OLEEU</name>
<reference evidence="2 3" key="1">
    <citation type="submission" date="2019-12" db="EMBL/GenBank/DDBJ databases">
        <authorList>
            <person name="Alioto T."/>
            <person name="Alioto T."/>
            <person name="Gomez Garrido J."/>
        </authorList>
    </citation>
    <scope>NUCLEOTIDE SEQUENCE [LARGE SCALE GENOMIC DNA]</scope>
</reference>
<dbReference type="EMBL" id="CACTIH010007918">
    <property type="protein sequence ID" value="CAA3018737.1"/>
    <property type="molecule type" value="Genomic_DNA"/>
</dbReference>